<evidence type="ECO:0000256" key="7">
    <source>
        <dbReference type="SAM" id="MobiDB-lite"/>
    </source>
</evidence>
<dbReference type="PANTHER" id="PTHR43289:SF6">
    <property type="entry name" value="SERINE_THREONINE-PROTEIN KINASE NEKL-3"/>
    <property type="match status" value="1"/>
</dbReference>
<evidence type="ECO:0000256" key="5">
    <source>
        <dbReference type="ARBA" id="ARBA00022777"/>
    </source>
</evidence>
<evidence type="ECO:0000313" key="10">
    <source>
        <dbReference type="Proteomes" id="UP000295560"/>
    </source>
</evidence>
<keyword evidence="3" id="KW-0808">Transferase</keyword>
<reference evidence="9 10" key="1">
    <citation type="submission" date="2019-03" db="EMBL/GenBank/DDBJ databases">
        <title>Sequencing the genomes of 1000 actinobacteria strains.</title>
        <authorList>
            <person name="Klenk H.-P."/>
        </authorList>
    </citation>
    <scope>NUCLEOTIDE SEQUENCE [LARGE SCALE GENOMIC DNA]</scope>
    <source>
        <strain evidence="9 10">DSM 44969</strain>
    </source>
</reference>
<dbReference type="AlphaFoldDB" id="A0A4R1HZ52"/>
<keyword evidence="5 9" id="KW-0418">Kinase</keyword>
<keyword evidence="10" id="KW-1185">Reference proteome</keyword>
<feature type="compositionally biased region" description="Low complexity" evidence="7">
    <location>
        <begin position="303"/>
        <end position="324"/>
    </location>
</feature>
<dbReference type="EMBL" id="SMFZ01000001">
    <property type="protein sequence ID" value="TCK26170.1"/>
    <property type="molecule type" value="Genomic_DNA"/>
</dbReference>
<evidence type="ECO:0000313" key="9">
    <source>
        <dbReference type="EMBL" id="TCK26170.1"/>
    </source>
</evidence>
<feature type="region of interest" description="Disordered" evidence="7">
    <location>
        <begin position="277"/>
        <end position="430"/>
    </location>
</feature>
<dbReference type="InterPro" id="IPR011009">
    <property type="entry name" value="Kinase-like_dom_sf"/>
</dbReference>
<dbReference type="Gene3D" id="1.10.510.10">
    <property type="entry name" value="Transferase(Phosphotransferase) domain 1"/>
    <property type="match status" value="1"/>
</dbReference>
<dbReference type="Gene3D" id="3.30.200.20">
    <property type="entry name" value="Phosphorylase Kinase, domain 1"/>
    <property type="match status" value="1"/>
</dbReference>
<evidence type="ECO:0000256" key="3">
    <source>
        <dbReference type="ARBA" id="ARBA00022679"/>
    </source>
</evidence>
<dbReference type="SUPFAM" id="SSF56112">
    <property type="entry name" value="Protein kinase-like (PK-like)"/>
    <property type="match status" value="1"/>
</dbReference>
<dbReference type="InterPro" id="IPR008271">
    <property type="entry name" value="Ser/Thr_kinase_AS"/>
</dbReference>
<dbReference type="InterPro" id="IPR000719">
    <property type="entry name" value="Prot_kinase_dom"/>
</dbReference>
<name>A0A4R1HZ52_PSEEN</name>
<dbReference type="GO" id="GO:0004674">
    <property type="term" value="F:protein serine/threonine kinase activity"/>
    <property type="evidence" value="ECO:0007669"/>
    <property type="project" value="UniProtKB-KW"/>
</dbReference>
<dbReference type="CDD" id="cd14014">
    <property type="entry name" value="STKc_PknB_like"/>
    <property type="match status" value="1"/>
</dbReference>
<dbReference type="RefSeq" id="WP_132423013.1">
    <property type="nucleotide sequence ID" value="NZ_SMFZ01000001.1"/>
</dbReference>
<dbReference type="EC" id="2.7.11.1" evidence="1"/>
<gene>
    <name evidence="9" type="ORF">EV378_1999</name>
</gene>
<keyword evidence="4" id="KW-0547">Nucleotide-binding</keyword>
<dbReference type="PROSITE" id="PS50011">
    <property type="entry name" value="PROTEIN_KINASE_DOM"/>
    <property type="match status" value="1"/>
</dbReference>
<evidence type="ECO:0000256" key="4">
    <source>
        <dbReference type="ARBA" id="ARBA00022741"/>
    </source>
</evidence>
<protein>
    <recommendedName>
        <fullName evidence="1">non-specific serine/threonine protein kinase</fullName>
        <ecNumber evidence="1">2.7.11.1</ecNumber>
    </recommendedName>
</protein>
<organism evidence="9 10">
    <name type="scientific">Pseudonocardia endophytica</name>
    <dbReference type="NCBI Taxonomy" id="401976"/>
    <lineage>
        <taxon>Bacteria</taxon>
        <taxon>Bacillati</taxon>
        <taxon>Actinomycetota</taxon>
        <taxon>Actinomycetes</taxon>
        <taxon>Pseudonocardiales</taxon>
        <taxon>Pseudonocardiaceae</taxon>
        <taxon>Pseudonocardia</taxon>
    </lineage>
</organism>
<proteinExistence type="predicted"/>
<feature type="region of interest" description="Disordered" evidence="7">
    <location>
        <begin position="461"/>
        <end position="480"/>
    </location>
</feature>
<dbReference type="Proteomes" id="UP000295560">
    <property type="component" value="Unassembled WGS sequence"/>
</dbReference>
<evidence type="ECO:0000256" key="6">
    <source>
        <dbReference type="ARBA" id="ARBA00022840"/>
    </source>
</evidence>
<evidence type="ECO:0000256" key="2">
    <source>
        <dbReference type="ARBA" id="ARBA00022527"/>
    </source>
</evidence>
<dbReference type="OrthoDB" id="9762169at2"/>
<evidence type="ECO:0000259" key="8">
    <source>
        <dbReference type="PROSITE" id="PS50011"/>
    </source>
</evidence>
<comment type="caution">
    <text evidence="9">The sequence shown here is derived from an EMBL/GenBank/DDBJ whole genome shotgun (WGS) entry which is preliminary data.</text>
</comment>
<keyword evidence="2" id="KW-0723">Serine/threonine-protein kinase</keyword>
<dbReference type="Pfam" id="PF00069">
    <property type="entry name" value="Pkinase"/>
    <property type="match status" value="1"/>
</dbReference>
<dbReference type="PANTHER" id="PTHR43289">
    <property type="entry name" value="MITOGEN-ACTIVATED PROTEIN KINASE KINASE KINASE 20-RELATED"/>
    <property type="match status" value="1"/>
</dbReference>
<evidence type="ECO:0000256" key="1">
    <source>
        <dbReference type="ARBA" id="ARBA00012513"/>
    </source>
</evidence>
<accession>A0A4R1HZ52</accession>
<dbReference type="GO" id="GO:0005524">
    <property type="term" value="F:ATP binding"/>
    <property type="evidence" value="ECO:0007669"/>
    <property type="project" value="UniProtKB-KW"/>
</dbReference>
<feature type="compositionally biased region" description="Gly residues" evidence="7">
    <location>
        <begin position="349"/>
        <end position="383"/>
    </location>
</feature>
<dbReference type="SMART" id="SM00220">
    <property type="entry name" value="S_TKc"/>
    <property type="match status" value="1"/>
</dbReference>
<keyword evidence="6" id="KW-0067">ATP-binding</keyword>
<dbReference type="PROSITE" id="PS00108">
    <property type="entry name" value="PROTEIN_KINASE_ST"/>
    <property type="match status" value="1"/>
</dbReference>
<feature type="domain" description="Protein kinase" evidence="8">
    <location>
        <begin position="14"/>
        <end position="270"/>
    </location>
</feature>
<feature type="compositionally biased region" description="Low complexity" evidence="7">
    <location>
        <begin position="384"/>
        <end position="408"/>
    </location>
</feature>
<feature type="compositionally biased region" description="Low complexity" evidence="7">
    <location>
        <begin position="337"/>
        <end position="348"/>
    </location>
</feature>
<sequence length="745" mass="74778">MSAAEPGTVLFDRYRVVRRIAAGGMGTVFEARDLVLDQPVALKRVSYAALPDELAAETRERTLREARNAAQMRGVAYVVAIYDVQVSDDDVWLVLEYLPSRSLAELTAGRTALDVRTVAAVGATVARGLAAAHARGITHRDVKPGNILIASDGGEAKLTDFGISHAEGESTLTATGQVSGTPAYMAREVARGEDATPASDVFSLGATLYAAVEGIGPFGVQSNPRAMVYRVANDPVRPPEQAGPLVPVLMAMMADEPVRRPDAGTVAGWLESVASQVDGGPAAVPPAGWTPPAGPSRSPGPHTPGSRGPGSPARGTPGHPAGPAGSRGGGPAPQGPPSGRQPRASAGGPVAGGPPGLGPSGSGSSGPGHGPGTSGPGGAGPSGSGSPHGQVPAAAAGVAPQDASVAAAERPSAVEQDRPDRAPDPVAPPGRNRRAVLAVVLVVAALLTVAAVVGIRALTGGEDGAPVAESPRAISGDPRTAEPCTLLDLPALGRFGAVAPSAGVSPSGCRADVTASDGKPAQVTASYSRGVPADGGSEQIGDLTVQRGRTDAASGADARLCQHTIGLPDGNQVLLRAYSFTAGIAPCDLADQALDSAVAALQRDGVRYDPNRNAGFSLATADACRTLDAAVLARAGIGAAPFPGYASWSCSWGTADSYASVSFGGTTRRTGIAGEDGPPIADHKTYVEADQASCSVTVAHREGPGPDDRLETVTTTVQIAGAQRERTCGAATDLATTAESRLPTT</sequence>